<gene>
    <name evidence="2" type="ORF">SCF082_LOCUS32668</name>
</gene>
<name>A0ABP0NGF7_9DINO</name>
<protein>
    <submittedName>
        <fullName evidence="2">Selenoprotein W</fullName>
    </submittedName>
</protein>
<feature type="non-terminal residue" evidence="2">
    <location>
        <position position="71"/>
    </location>
</feature>
<dbReference type="EMBL" id="CAXAMM010028450">
    <property type="protein sequence ID" value="CAK9062863.1"/>
    <property type="molecule type" value="Genomic_DNA"/>
</dbReference>
<accession>A0ABP0NGF7</accession>
<keyword evidence="3" id="KW-1185">Reference proteome</keyword>
<sequence length="71" mass="7766">YGRYFRALAAELREEFGDAVKVVPREDPGVTGNFEVTLVETGELIHSKTKRGQGKCESAAEVQAIVDKVQA</sequence>
<dbReference type="Gene3D" id="3.40.30.10">
    <property type="entry name" value="Glutaredoxin"/>
    <property type="match status" value="1"/>
</dbReference>
<reference evidence="2 3" key="1">
    <citation type="submission" date="2024-02" db="EMBL/GenBank/DDBJ databases">
        <authorList>
            <person name="Chen Y."/>
            <person name="Shah S."/>
            <person name="Dougan E. K."/>
            <person name="Thang M."/>
            <person name="Chan C."/>
        </authorList>
    </citation>
    <scope>NUCLEOTIDE SEQUENCE [LARGE SCALE GENOMIC DNA]</scope>
</reference>
<keyword evidence="1" id="KW-0676">Redox-active center</keyword>
<dbReference type="Pfam" id="PF10262">
    <property type="entry name" value="Rdx"/>
    <property type="match status" value="1"/>
</dbReference>
<dbReference type="InterPro" id="IPR011893">
    <property type="entry name" value="Selenoprotein_Rdx-typ"/>
</dbReference>
<dbReference type="Proteomes" id="UP001642464">
    <property type="component" value="Unassembled WGS sequence"/>
</dbReference>
<comment type="caution">
    <text evidence="2">The sequence shown here is derived from an EMBL/GenBank/DDBJ whole genome shotgun (WGS) entry which is preliminary data.</text>
</comment>
<feature type="non-terminal residue" evidence="2">
    <location>
        <position position="1"/>
    </location>
</feature>
<evidence type="ECO:0000313" key="2">
    <source>
        <dbReference type="EMBL" id="CAK9062863.1"/>
    </source>
</evidence>
<proteinExistence type="predicted"/>
<evidence type="ECO:0000313" key="3">
    <source>
        <dbReference type="Proteomes" id="UP001642464"/>
    </source>
</evidence>
<evidence type="ECO:0000256" key="1">
    <source>
        <dbReference type="ARBA" id="ARBA00023284"/>
    </source>
</evidence>
<organism evidence="2 3">
    <name type="scientific">Durusdinium trenchii</name>
    <dbReference type="NCBI Taxonomy" id="1381693"/>
    <lineage>
        <taxon>Eukaryota</taxon>
        <taxon>Sar</taxon>
        <taxon>Alveolata</taxon>
        <taxon>Dinophyceae</taxon>
        <taxon>Suessiales</taxon>
        <taxon>Symbiodiniaceae</taxon>
        <taxon>Durusdinium</taxon>
    </lineage>
</organism>